<gene>
    <name evidence="7" type="primary">LOC111349067</name>
</gene>
<dbReference type="PROSITE" id="PS00020">
    <property type="entry name" value="ACTININ_2"/>
    <property type="match status" value="1"/>
</dbReference>
<sequence length="858" mass="96841">MEPSYVDEREDVQKKTFTKWINSQLVKNDKPLVEDLFLDLRDGEVLLSLLEILTAQQYRRERGRMRVHHINNVNTALHVLDSNGVKLVNISSNDIVDANPKLTLGLVWSIILHWQVHYHLKELMSELQQTNLEKTLLAWCRTHTQNYAGVNVKNFTTSWSDGLAFNALLHRWRPQLFDYASVVARPAGARLDHAFQLAHDHLGIDRLLDPEDVNTPNPDKKSIMMYVMCLFQSLPHSSEDVADLDSIHSEPGTPVATQPPEVAGSRPLSTATTGSGELGGYYGAFEDVLGWLLEAEERLAAAPAPAGDELAPLKAHFHAHERFLLELAAQQARVGGVLDEGARLLREAGLAHDEAAEVRLQLRLLGQRWEALRRAALATQAAGHAALMRAQLAQLAAFRRWLTRTEDRMSRLPRGLRAQLAAVRALHADLRAHQPTVDALADCVIVVDDDAQDPRAQAAHDALAALLQELAARDADIAARAAAPDDFKALHDKILAMESQIIAEHAVISTREAMADKLQQLRGLAREFDDLQATYDRVVAERKDDYEKGSVQELNFKSSLENLVTKFEDTKIILQQKIKKLENGLELLQRWQRAAEAARDWLQRLDAWLQQQDVPLAQQDALELLLQRSNQFEEEKQTYKAEIDIVESTKESILEDCDDAIAKMVQNETKSLVKRYESVTEKAFRLNEELRRGLERTEAVFRKIADMEVWLQDLEAQLPAEHECRITDSAELYQMKARFQALKDKCDDHTQQFRNLNDCSGDMLVSAGAAGAELARRVTRLNARWTHVTHGVYERYKVLAEAWHESGELRAWLTQERAWLDGSSVVVVYERYKSVPAVVSVAGCWRRRGTRAASCARG</sequence>
<evidence type="ECO:0000259" key="5">
    <source>
        <dbReference type="PROSITE" id="PS50021"/>
    </source>
</evidence>
<dbReference type="SMART" id="SM00033">
    <property type="entry name" value="CH"/>
    <property type="match status" value="2"/>
</dbReference>
<dbReference type="Pfam" id="PF00307">
    <property type="entry name" value="CH"/>
    <property type="match status" value="2"/>
</dbReference>
<dbReference type="OrthoDB" id="18740at2759"/>
<dbReference type="InterPro" id="IPR001715">
    <property type="entry name" value="CH_dom"/>
</dbReference>
<evidence type="ECO:0000256" key="3">
    <source>
        <dbReference type="SAM" id="Coils"/>
    </source>
</evidence>
<dbReference type="GO" id="GO:0003779">
    <property type="term" value="F:actin binding"/>
    <property type="evidence" value="ECO:0007669"/>
    <property type="project" value="UniProtKB-KW"/>
</dbReference>
<keyword evidence="1" id="KW-0677">Repeat</keyword>
<dbReference type="SUPFAM" id="SSF46966">
    <property type="entry name" value="Spectrin repeat"/>
    <property type="match status" value="4"/>
</dbReference>
<dbReference type="CDD" id="cd21186">
    <property type="entry name" value="CH_DMD-like_rpt1"/>
    <property type="match status" value="1"/>
</dbReference>
<evidence type="ECO:0000313" key="7">
    <source>
        <dbReference type="RefSeq" id="XP_022815798.1"/>
    </source>
</evidence>
<dbReference type="KEGG" id="sliu:111349067"/>
<dbReference type="Gene3D" id="1.20.58.60">
    <property type="match status" value="3"/>
</dbReference>
<feature type="region of interest" description="Disordered" evidence="4">
    <location>
        <begin position="241"/>
        <end position="270"/>
    </location>
</feature>
<dbReference type="InterPro" id="IPR001589">
    <property type="entry name" value="Actinin_actin-bd_CS"/>
</dbReference>
<evidence type="ECO:0000256" key="1">
    <source>
        <dbReference type="ARBA" id="ARBA00022737"/>
    </source>
</evidence>
<dbReference type="CDD" id="cd00176">
    <property type="entry name" value="SPEC"/>
    <property type="match status" value="2"/>
</dbReference>
<name>A0A9J7DR67_SPOLT</name>
<dbReference type="RefSeq" id="XP_022815798.1">
    <property type="nucleotide sequence ID" value="XM_022960030.1"/>
</dbReference>
<feature type="coiled-coil region" evidence="3">
    <location>
        <begin position="622"/>
        <end position="649"/>
    </location>
</feature>
<dbReference type="InterPro" id="IPR036872">
    <property type="entry name" value="CH_dom_sf"/>
</dbReference>
<feature type="coiled-coil region" evidence="3">
    <location>
        <begin position="514"/>
        <end position="541"/>
    </location>
</feature>
<reference evidence="7" key="1">
    <citation type="submission" date="2025-08" db="UniProtKB">
        <authorList>
            <consortium name="RefSeq"/>
        </authorList>
    </citation>
    <scope>IDENTIFICATION</scope>
    <source>
        <strain evidence="7">Ishihara</strain>
        <tissue evidence="7">Whole body</tissue>
    </source>
</reference>
<dbReference type="FunFam" id="1.10.418.10:FF:000032">
    <property type="entry name" value="utrophin isoform X1"/>
    <property type="match status" value="1"/>
</dbReference>
<organism evidence="6 7">
    <name type="scientific">Spodoptera litura</name>
    <name type="common">Asian cotton leafworm</name>
    <dbReference type="NCBI Taxonomy" id="69820"/>
    <lineage>
        <taxon>Eukaryota</taxon>
        <taxon>Metazoa</taxon>
        <taxon>Ecdysozoa</taxon>
        <taxon>Arthropoda</taxon>
        <taxon>Hexapoda</taxon>
        <taxon>Insecta</taxon>
        <taxon>Pterygota</taxon>
        <taxon>Neoptera</taxon>
        <taxon>Endopterygota</taxon>
        <taxon>Lepidoptera</taxon>
        <taxon>Glossata</taxon>
        <taxon>Ditrysia</taxon>
        <taxon>Noctuoidea</taxon>
        <taxon>Noctuidae</taxon>
        <taxon>Amphipyrinae</taxon>
        <taxon>Spodoptera</taxon>
    </lineage>
</organism>
<evidence type="ECO:0000256" key="2">
    <source>
        <dbReference type="ARBA" id="ARBA00023203"/>
    </source>
</evidence>
<dbReference type="PROSITE" id="PS00019">
    <property type="entry name" value="ACTININ_1"/>
    <property type="match status" value="1"/>
</dbReference>
<keyword evidence="2" id="KW-0009">Actin-binding</keyword>
<dbReference type="Gene3D" id="1.10.418.10">
    <property type="entry name" value="Calponin-like domain"/>
    <property type="match status" value="2"/>
</dbReference>
<accession>A0A9J7DR67</accession>
<feature type="domain" description="Calponin-homology (CH)" evidence="5">
    <location>
        <begin position="130"/>
        <end position="235"/>
    </location>
</feature>
<dbReference type="Pfam" id="PF00435">
    <property type="entry name" value="Spectrin"/>
    <property type="match status" value="3"/>
</dbReference>
<proteinExistence type="predicted"/>
<keyword evidence="3" id="KW-0175">Coiled coil</keyword>
<dbReference type="AlphaFoldDB" id="A0A9J7DR67"/>
<dbReference type="PANTHER" id="PTHR11915">
    <property type="entry name" value="SPECTRIN/FILAMIN RELATED CYTOSKELETAL PROTEIN"/>
    <property type="match status" value="1"/>
</dbReference>
<evidence type="ECO:0000313" key="6">
    <source>
        <dbReference type="Proteomes" id="UP000301870"/>
    </source>
</evidence>
<evidence type="ECO:0000256" key="4">
    <source>
        <dbReference type="SAM" id="MobiDB-lite"/>
    </source>
</evidence>
<protein>
    <submittedName>
        <fullName evidence="7">Dystrophin-like</fullName>
    </submittedName>
</protein>
<keyword evidence="6" id="KW-1185">Reference proteome</keyword>
<dbReference type="InterPro" id="IPR018159">
    <property type="entry name" value="Spectrin/alpha-actinin"/>
</dbReference>
<dbReference type="Proteomes" id="UP000301870">
    <property type="component" value="Chromosome 8"/>
</dbReference>
<dbReference type="PROSITE" id="PS50021">
    <property type="entry name" value="CH"/>
    <property type="match status" value="2"/>
</dbReference>
<dbReference type="SUPFAM" id="SSF47576">
    <property type="entry name" value="Calponin-homology domain, CH-domain"/>
    <property type="match status" value="1"/>
</dbReference>
<dbReference type="InterPro" id="IPR002017">
    <property type="entry name" value="Spectrin_repeat"/>
</dbReference>
<feature type="domain" description="Calponin-homology (CH)" evidence="5">
    <location>
        <begin position="11"/>
        <end position="115"/>
    </location>
</feature>
<dbReference type="GO" id="GO:0005737">
    <property type="term" value="C:cytoplasm"/>
    <property type="evidence" value="ECO:0007669"/>
    <property type="project" value="UniProtKB-ARBA"/>
</dbReference>
<dbReference type="GeneID" id="111349067"/>
<dbReference type="SMART" id="SM00150">
    <property type="entry name" value="SPEC"/>
    <property type="match status" value="4"/>
</dbReference>